<dbReference type="EMBL" id="UYWY01023493">
    <property type="protein sequence ID" value="VDM47637.1"/>
    <property type="molecule type" value="Genomic_DNA"/>
</dbReference>
<name>A0A183V6E6_TOXCA</name>
<sequence>MTLSVLYICLLVLVDAALNGDEQRRNFATISKQYKDDPAFYDDANPGVVIDHAPIRAAAPLQMPIKRVSSLRRRRHSRLGKHHATSSHSSVHHTLPLFNA</sequence>
<feature type="compositionally biased region" description="Basic residues" evidence="1">
    <location>
        <begin position="70"/>
        <end position="85"/>
    </location>
</feature>
<proteinExistence type="predicted"/>
<reference evidence="3 4" key="2">
    <citation type="submission" date="2018-11" db="EMBL/GenBank/DDBJ databases">
        <authorList>
            <consortium name="Pathogen Informatics"/>
        </authorList>
    </citation>
    <scope>NUCLEOTIDE SEQUENCE [LARGE SCALE GENOMIC DNA]</scope>
</reference>
<dbReference type="WBParaSite" id="TCNE_0001631701-mRNA-1">
    <property type="protein sequence ID" value="TCNE_0001631701-mRNA-1"/>
    <property type="gene ID" value="TCNE_0001631701"/>
</dbReference>
<keyword evidence="2" id="KW-0732">Signal</keyword>
<evidence type="ECO:0000313" key="3">
    <source>
        <dbReference type="EMBL" id="VDM47637.1"/>
    </source>
</evidence>
<evidence type="ECO:0000256" key="1">
    <source>
        <dbReference type="SAM" id="MobiDB-lite"/>
    </source>
</evidence>
<evidence type="ECO:0000256" key="2">
    <source>
        <dbReference type="SAM" id="SignalP"/>
    </source>
</evidence>
<gene>
    <name evidence="3" type="ORF">TCNE_LOCUS16316</name>
</gene>
<feature type="region of interest" description="Disordered" evidence="1">
    <location>
        <begin position="70"/>
        <end position="100"/>
    </location>
</feature>
<evidence type="ECO:0000313" key="4">
    <source>
        <dbReference type="Proteomes" id="UP000050794"/>
    </source>
</evidence>
<feature type="signal peptide" evidence="2">
    <location>
        <begin position="1"/>
        <end position="16"/>
    </location>
</feature>
<keyword evidence="4" id="KW-1185">Reference proteome</keyword>
<protein>
    <submittedName>
        <fullName evidence="3 5">Uncharacterized protein</fullName>
    </submittedName>
</protein>
<dbReference type="Proteomes" id="UP000050794">
    <property type="component" value="Unassembled WGS sequence"/>
</dbReference>
<reference evidence="5" key="1">
    <citation type="submission" date="2016-06" db="UniProtKB">
        <authorList>
            <consortium name="WormBaseParasite"/>
        </authorList>
    </citation>
    <scope>IDENTIFICATION</scope>
</reference>
<evidence type="ECO:0000313" key="5">
    <source>
        <dbReference type="WBParaSite" id="TCNE_0001631701-mRNA-1"/>
    </source>
</evidence>
<dbReference type="AlphaFoldDB" id="A0A183V6E6"/>
<feature type="chain" id="PRO_5044553646" evidence="2">
    <location>
        <begin position="17"/>
        <end position="100"/>
    </location>
</feature>
<accession>A0A183V6E6</accession>
<organism evidence="4 5">
    <name type="scientific">Toxocara canis</name>
    <name type="common">Canine roundworm</name>
    <dbReference type="NCBI Taxonomy" id="6265"/>
    <lineage>
        <taxon>Eukaryota</taxon>
        <taxon>Metazoa</taxon>
        <taxon>Ecdysozoa</taxon>
        <taxon>Nematoda</taxon>
        <taxon>Chromadorea</taxon>
        <taxon>Rhabditida</taxon>
        <taxon>Spirurina</taxon>
        <taxon>Ascaridomorpha</taxon>
        <taxon>Ascaridoidea</taxon>
        <taxon>Toxocaridae</taxon>
        <taxon>Toxocara</taxon>
    </lineage>
</organism>